<name>A0A1G8T7B2_9BACI</name>
<evidence type="ECO:0000259" key="6">
    <source>
        <dbReference type="Pfam" id="PF13581"/>
    </source>
</evidence>
<dbReference type="CDD" id="cd16936">
    <property type="entry name" value="HATPase_RsbW-like"/>
    <property type="match status" value="1"/>
</dbReference>
<keyword evidence="4 7" id="KW-0418">Kinase</keyword>
<dbReference type="OrthoDB" id="2883129at2"/>
<evidence type="ECO:0000256" key="5">
    <source>
        <dbReference type="ARBA" id="ARBA00022840"/>
    </source>
</evidence>
<dbReference type="RefSeq" id="WP_093193447.1">
    <property type="nucleotide sequence ID" value="NZ_FNEV01000004.1"/>
</dbReference>
<keyword evidence="2" id="KW-0808">Transferase</keyword>
<dbReference type="Pfam" id="PF13581">
    <property type="entry name" value="HATPase_c_2"/>
    <property type="match status" value="1"/>
</dbReference>
<evidence type="ECO:0000256" key="2">
    <source>
        <dbReference type="ARBA" id="ARBA00022679"/>
    </source>
</evidence>
<dbReference type="GO" id="GO:0005524">
    <property type="term" value="F:ATP binding"/>
    <property type="evidence" value="ECO:0007669"/>
    <property type="project" value="UniProtKB-KW"/>
</dbReference>
<keyword evidence="3" id="KW-0547">Nucleotide-binding</keyword>
<dbReference type="InterPro" id="IPR050267">
    <property type="entry name" value="Anti-sigma-factor_SerPK"/>
</dbReference>
<reference evidence="8" key="1">
    <citation type="submission" date="2016-10" db="EMBL/GenBank/DDBJ databases">
        <authorList>
            <person name="Varghese N."/>
            <person name="Submissions S."/>
        </authorList>
    </citation>
    <scope>NUCLEOTIDE SEQUENCE [LARGE SCALE GENOMIC DNA]</scope>
    <source>
        <strain evidence="8">DSM 4771</strain>
    </source>
</reference>
<evidence type="ECO:0000256" key="4">
    <source>
        <dbReference type="ARBA" id="ARBA00022777"/>
    </source>
</evidence>
<dbReference type="Proteomes" id="UP000199225">
    <property type="component" value="Unassembled WGS sequence"/>
</dbReference>
<accession>A0A1G8T7B2</accession>
<organism evidence="7 8">
    <name type="scientific">Salimicrobium halophilum</name>
    <dbReference type="NCBI Taxonomy" id="86666"/>
    <lineage>
        <taxon>Bacteria</taxon>
        <taxon>Bacillati</taxon>
        <taxon>Bacillota</taxon>
        <taxon>Bacilli</taxon>
        <taxon>Bacillales</taxon>
        <taxon>Bacillaceae</taxon>
        <taxon>Salimicrobium</taxon>
    </lineage>
</organism>
<dbReference type="Gene3D" id="3.30.565.10">
    <property type="entry name" value="Histidine kinase-like ATPase, C-terminal domain"/>
    <property type="match status" value="1"/>
</dbReference>
<dbReference type="STRING" id="86666.SAMN04490247_1709"/>
<dbReference type="PANTHER" id="PTHR35526:SF3">
    <property type="entry name" value="ANTI-SIGMA-F FACTOR RSBW"/>
    <property type="match status" value="1"/>
</dbReference>
<evidence type="ECO:0000313" key="8">
    <source>
        <dbReference type="Proteomes" id="UP000199225"/>
    </source>
</evidence>
<proteinExistence type="predicted"/>
<evidence type="ECO:0000313" key="7">
    <source>
        <dbReference type="EMBL" id="SDJ36570.1"/>
    </source>
</evidence>
<evidence type="ECO:0000256" key="3">
    <source>
        <dbReference type="ARBA" id="ARBA00022741"/>
    </source>
</evidence>
<dbReference type="InterPro" id="IPR036890">
    <property type="entry name" value="HATPase_C_sf"/>
</dbReference>
<protein>
    <submittedName>
        <fullName evidence="7">Anti-sigma regulatory factor (Ser/Thr protein kinase)</fullName>
    </submittedName>
</protein>
<dbReference type="PANTHER" id="PTHR35526">
    <property type="entry name" value="ANTI-SIGMA-F FACTOR RSBW-RELATED"/>
    <property type="match status" value="1"/>
</dbReference>
<dbReference type="AlphaFoldDB" id="A0A1G8T7B2"/>
<keyword evidence="1" id="KW-0723">Serine/threonine-protein kinase</keyword>
<dbReference type="SUPFAM" id="SSF55874">
    <property type="entry name" value="ATPase domain of HSP90 chaperone/DNA topoisomerase II/histidine kinase"/>
    <property type="match status" value="1"/>
</dbReference>
<keyword evidence="8" id="KW-1185">Reference proteome</keyword>
<keyword evidence="5" id="KW-0067">ATP-binding</keyword>
<sequence>MRTSQVSIEFTEDLLKVVRPFIREYLSHLSEKGIHAEVGINEALNNAFSHGNDKGTVRLTMYEQNRKLIVRLKDNGEGFEGNRTPHVPPGELDHGRGLFLMESFFERVIYNRTGNELLMMKYIRD</sequence>
<dbReference type="InterPro" id="IPR003594">
    <property type="entry name" value="HATPase_dom"/>
</dbReference>
<gene>
    <name evidence="7" type="ORF">SAMN04490247_1709</name>
</gene>
<dbReference type="GO" id="GO:0004674">
    <property type="term" value="F:protein serine/threonine kinase activity"/>
    <property type="evidence" value="ECO:0007669"/>
    <property type="project" value="UniProtKB-KW"/>
</dbReference>
<feature type="domain" description="Histidine kinase/HSP90-like ATPase" evidence="6">
    <location>
        <begin position="12"/>
        <end position="121"/>
    </location>
</feature>
<dbReference type="EMBL" id="FNEV01000004">
    <property type="protein sequence ID" value="SDJ36570.1"/>
    <property type="molecule type" value="Genomic_DNA"/>
</dbReference>
<evidence type="ECO:0000256" key="1">
    <source>
        <dbReference type="ARBA" id="ARBA00022527"/>
    </source>
</evidence>